<comment type="caution">
    <text evidence="2">The sequence shown here is derived from an EMBL/GenBank/DDBJ whole genome shotgun (WGS) entry which is preliminary data.</text>
</comment>
<accession>A0A4Z2IXU9</accession>
<reference evidence="2 3" key="1">
    <citation type="submission" date="2019-03" db="EMBL/GenBank/DDBJ databases">
        <title>First draft genome of Liparis tanakae, snailfish: a comprehensive survey of snailfish specific genes.</title>
        <authorList>
            <person name="Kim W."/>
            <person name="Song I."/>
            <person name="Jeong J.-H."/>
            <person name="Kim D."/>
            <person name="Kim S."/>
            <person name="Ryu S."/>
            <person name="Song J.Y."/>
            <person name="Lee S.K."/>
        </authorList>
    </citation>
    <scope>NUCLEOTIDE SEQUENCE [LARGE SCALE GENOMIC DNA]</scope>
    <source>
        <tissue evidence="2">Muscle</tissue>
    </source>
</reference>
<evidence type="ECO:0000313" key="2">
    <source>
        <dbReference type="EMBL" id="TNN82810.1"/>
    </source>
</evidence>
<dbReference type="Proteomes" id="UP000314294">
    <property type="component" value="Unassembled WGS sequence"/>
</dbReference>
<organism evidence="2 3">
    <name type="scientific">Liparis tanakae</name>
    <name type="common">Tanaka's snailfish</name>
    <dbReference type="NCBI Taxonomy" id="230148"/>
    <lineage>
        <taxon>Eukaryota</taxon>
        <taxon>Metazoa</taxon>
        <taxon>Chordata</taxon>
        <taxon>Craniata</taxon>
        <taxon>Vertebrata</taxon>
        <taxon>Euteleostomi</taxon>
        <taxon>Actinopterygii</taxon>
        <taxon>Neopterygii</taxon>
        <taxon>Teleostei</taxon>
        <taxon>Neoteleostei</taxon>
        <taxon>Acanthomorphata</taxon>
        <taxon>Eupercaria</taxon>
        <taxon>Perciformes</taxon>
        <taxon>Cottioidei</taxon>
        <taxon>Cottales</taxon>
        <taxon>Liparidae</taxon>
        <taxon>Liparis</taxon>
    </lineage>
</organism>
<proteinExistence type="predicted"/>
<dbReference type="AlphaFoldDB" id="A0A4Z2IXU9"/>
<protein>
    <submittedName>
        <fullName evidence="2">Uncharacterized protein</fullName>
    </submittedName>
</protein>
<sequence length="194" mass="21273">MSAGAEGICDQNKAEKTAEKQSSSPEYHVQAYLYGAVEGQMVLDLQCIHGPSDLQSNNPSSCLGSSLLQSLEQVVVRVGLAQPEQGEVELQELEDAAFLSCGKTSFYSCDSSPFPGWSILFRLASWRRGLVNLQLILGFQKNGRTDGYASFTQDARKPFQTLRASTPFSIHPSRIYARIRKHTQACKAVIGLLV</sequence>
<evidence type="ECO:0000256" key="1">
    <source>
        <dbReference type="SAM" id="MobiDB-lite"/>
    </source>
</evidence>
<keyword evidence="3" id="KW-1185">Reference proteome</keyword>
<name>A0A4Z2IXU9_9TELE</name>
<dbReference type="EMBL" id="SRLO01000036">
    <property type="protein sequence ID" value="TNN82810.1"/>
    <property type="molecule type" value="Genomic_DNA"/>
</dbReference>
<evidence type="ECO:0000313" key="3">
    <source>
        <dbReference type="Proteomes" id="UP000314294"/>
    </source>
</evidence>
<feature type="region of interest" description="Disordered" evidence="1">
    <location>
        <begin position="1"/>
        <end position="22"/>
    </location>
</feature>
<gene>
    <name evidence="2" type="ORF">EYF80_006767</name>
</gene>